<dbReference type="Proteomes" id="UP000033452">
    <property type="component" value="Unassembled WGS sequence"/>
</dbReference>
<evidence type="ECO:0000259" key="1">
    <source>
        <dbReference type="Pfam" id="PF12902"/>
    </source>
</evidence>
<dbReference type="InterPro" id="IPR026820">
    <property type="entry name" value="VioB/RebD_dom"/>
</dbReference>
<organism evidence="2 3">
    <name type="scientific">Pseudoalteromonas rubra</name>
    <dbReference type="NCBI Taxonomy" id="43658"/>
    <lineage>
        <taxon>Bacteria</taxon>
        <taxon>Pseudomonadati</taxon>
        <taxon>Pseudomonadota</taxon>
        <taxon>Gammaproteobacteria</taxon>
        <taxon>Alteromonadales</taxon>
        <taxon>Pseudoalteromonadaceae</taxon>
        <taxon>Pseudoalteromonas</taxon>
    </lineage>
</organism>
<dbReference type="PATRIC" id="fig|43658.5.peg.2727"/>
<proteinExistence type="predicted"/>
<evidence type="ECO:0000313" key="3">
    <source>
        <dbReference type="Proteomes" id="UP000033452"/>
    </source>
</evidence>
<dbReference type="PANTHER" id="PTHR34400:SF4">
    <property type="entry name" value="MEMBRANE PROTEIN"/>
    <property type="match status" value="1"/>
</dbReference>
<name>A0A0F4QKS2_9GAMM</name>
<dbReference type="RefSeq" id="WP_046005389.1">
    <property type="nucleotide sequence ID" value="NZ_JXYA01000027.1"/>
</dbReference>
<keyword evidence="3" id="KW-1185">Reference proteome</keyword>
<sequence length="362" mass="40141">MYHKLQKRPIETLEQLHYDLQLAIELEFSTLPVYLTALYSIEEGTNQCACTVIRSVVMEEMFHLTNAANLLIATGGSPAINSPEFLPTFPTKLPDGETWFEADLQKFSPEALQNFLNIEMPAALAKEGDITIGEFYAGIENGLQTLHNRIGPELFPADCHDKQIAHKYYYGGGGEITPVTDLASANFALNAIIAQGEGVPDECWDPDQPFPLGDTTGIGSGDHQLFMQPRELSHYYRFNELLLGYRYVQGDTPNSGPTGPAIPIDYHQVYNVVKNPQPEHYQPYPAIARLDTEFNLTLSLLLDQLHLAFNGQPDLLVAAVGTMFGLKEKASSMMRVPLPDHSGRNATPTWRYIAAKDRPGGC</sequence>
<reference evidence="2 3" key="1">
    <citation type="journal article" date="2015" name="BMC Genomics">
        <title>Genome mining reveals unlocked bioactive potential of marine Gram-negative bacteria.</title>
        <authorList>
            <person name="Machado H."/>
            <person name="Sonnenschein E.C."/>
            <person name="Melchiorsen J."/>
            <person name="Gram L."/>
        </authorList>
    </citation>
    <scope>NUCLEOTIDE SEQUENCE [LARGE SCALE GENOMIC DNA]</scope>
    <source>
        <strain evidence="2 3">S2471</strain>
    </source>
</reference>
<evidence type="ECO:0000313" key="2">
    <source>
        <dbReference type="EMBL" id="KJZ08303.1"/>
    </source>
</evidence>
<dbReference type="PANTHER" id="PTHR34400">
    <property type="match status" value="1"/>
</dbReference>
<dbReference type="Pfam" id="PF12902">
    <property type="entry name" value="Ferritin-like"/>
    <property type="match status" value="1"/>
</dbReference>
<dbReference type="Gene3D" id="1.20.1260.10">
    <property type="match status" value="1"/>
</dbReference>
<dbReference type="EMBL" id="JXYA01000027">
    <property type="protein sequence ID" value="KJZ08303.1"/>
    <property type="molecule type" value="Genomic_DNA"/>
</dbReference>
<accession>A0A0F4QKS2</accession>
<protein>
    <recommendedName>
        <fullName evidence="1">Iminophenyl-pyruvate dimer synthase domain-containing protein</fullName>
    </recommendedName>
</protein>
<dbReference type="AlphaFoldDB" id="A0A0F4QKS2"/>
<dbReference type="InterPro" id="IPR012347">
    <property type="entry name" value="Ferritin-like"/>
</dbReference>
<comment type="caution">
    <text evidence="2">The sequence shown here is derived from an EMBL/GenBank/DDBJ whole genome shotgun (WGS) entry which is preliminary data.</text>
</comment>
<dbReference type="OrthoDB" id="9795032at2"/>
<gene>
    <name evidence="2" type="ORF">TW77_12900</name>
</gene>
<feature type="domain" description="Iminophenyl-pyruvate dimer synthase" evidence="1">
    <location>
        <begin position="20"/>
        <end position="242"/>
    </location>
</feature>